<dbReference type="InterPro" id="IPR005790">
    <property type="entry name" value="DNA_polIII_delta"/>
</dbReference>
<keyword evidence="11" id="KW-1185">Reference proteome</keyword>
<dbReference type="PANTHER" id="PTHR34388">
    <property type="entry name" value="DNA POLYMERASE III SUBUNIT DELTA"/>
    <property type="match status" value="1"/>
</dbReference>
<accession>A0ABX1T233</accession>
<evidence type="ECO:0000256" key="6">
    <source>
        <dbReference type="ARBA" id="ARBA00022932"/>
    </source>
</evidence>
<evidence type="ECO:0000259" key="9">
    <source>
        <dbReference type="Pfam" id="PF06144"/>
    </source>
</evidence>
<keyword evidence="3" id="KW-0808">Transferase</keyword>
<dbReference type="SUPFAM" id="SSF52540">
    <property type="entry name" value="P-loop containing nucleoside triphosphate hydrolases"/>
    <property type="match status" value="1"/>
</dbReference>
<evidence type="ECO:0000256" key="5">
    <source>
        <dbReference type="ARBA" id="ARBA00022705"/>
    </source>
</evidence>
<dbReference type="Gene3D" id="1.10.8.60">
    <property type="match status" value="1"/>
</dbReference>
<dbReference type="NCBIfam" id="TIGR01128">
    <property type="entry name" value="holA"/>
    <property type="match status" value="1"/>
</dbReference>
<keyword evidence="4" id="KW-0548">Nucleotidyltransferase</keyword>
<evidence type="ECO:0000256" key="8">
    <source>
        <dbReference type="ARBA" id="ARBA00049244"/>
    </source>
</evidence>
<dbReference type="Pfam" id="PF06144">
    <property type="entry name" value="DNA_pol3_delta"/>
    <property type="match status" value="1"/>
</dbReference>
<name>A0ABX1T233_PELUQ</name>
<organism evidence="10 11">
    <name type="scientific">Pelagibacter ubique</name>
    <dbReference type="NCBI Taxonomy" id="198252"/>
    <lineage>
        <taxon>Bacteria</taxon>
        <taxon>Pseudomonadati</taxon>
        <taxon>Pseudomonadota</taxon>
        <taxon>Alphaproteobacteria</taxon>
        <taxon>Candidatus Pelagibacterales</taxon>
        <taxon>Candidatus Pelagibacteraceae</taxon>
        <taxon>Candidatus Pelagibacter</taxon>
    </lineage>
</organism>
<comment type="catalytic activity">
    <reaction evidence="8">
        <text>DNA(n) + a 2'-deoxyribonucleoside 5'-triphosphate = DNA(n+1) + diphosphate</text>
        <dbReference type="Rhea" id="RHEA:22508"/>
        <dbReference type="Rhea" id="RHEA-COMP:17339"/>
        <dbReference type="Rhea" id="RHEA-COMP:17340"/>
        <dbReference type="ChEBI" id="CHEBI:33019"/>
        <dbReference type="ChEBI" id="CHEBI:61560"/>
        <dbReference type="ChEBI" id="CHEBI:173112"/>
        <dbReference type="EC" id="2.7.7.7"/>
    </reaction>
</comment>
<comment type="similarity">
    <text evidence="7">Belongs to the DNA polymerase HolA subunit family.</text>
</comment>
<keyword evidence="6" id="KW-0239">DNA-directed DNA polymerase</keyword>
<evidence type="ECO:0000256" key="3">
    <source>
        <dbReference type="ARBA" id="ARBA00022679"/>
    </source>
</evidence>
<dbReference type="InterPro" id="IPR027417">
    <property type="entry name" value="P-loop_NTPase"/>
</dbReference>
<evidence type="ECO:0000256" key="7">
    <source>
        <dbReference type="ARBA" id="ARBA00034754"/>
    </source>
</evidence>
<evidence type="ECO:0000313" key="10">
    <source>
        <dbReference type="EMBL" id="NMN67280.1"/>
    </source>
</evidence>
<dbReference type="InterPro" id="IPR010372">
    <property type="entry name" value="DNA_pol3_delta_N"/>
</dbReference>
<dbReference type="Gene3D" id="3.40.50.300">
    <property type="entry name" value="P-loop containing nucleotide triphosphate hydrolases"/>
    <property type="match status" value="1"/>
</dbReference>
<evidence type="ECO:0000313" key="11">
    <source>
        <dbReference type="Proteomes" id="UP001166004"/>
    </source>
</evidence>
<dbReference type="Proteomes" id="UP001166004">
    <property type="component" value="Unassembled WGS sequence"/>
</dbReference>
<reference evidence="10 11" key="1">
    <citation type="submission" date="2019-07" db="EMBL/GenBank/DDBJ databases">
        <title>SAR11 Genome Evolution.</title>
        <authorList>
            <person name="Giovannoni S."/>
        </authorList>
    </citation>
    <scope>NUCLEOTIDE SEQUENCE [LARGE SCALE GENOMIC DNA]</scope>
    <source>
        <strain evidence="10 11">HTCC9565</strain>
    </source>
</reference>
<dbReference type="EC" id="2.7.7.7" evidence="1"/>
<protein>
    <recommendedName>
        <fullName evidence="2">DNA polymerase III subunit delta</fullName>
        <ecNumber evidence="1">2.7.7.7</ecNumber>
    </recommendedName>
</protein>
<dbReference type="EMBL" id="LANA01000001">
    <property type="protein sequence ID" value="NMN67280.1"/>
    <property type="molecule type" value="Genomic_DNA"/>
</dbReference>
<sequence>MILKSFELNKIKLNKYNFYLFYGDNEGLKEEIIKNLFEKNYQDKISRYEEKEILDNKSDFFNGVFTKSFFDNEKLIIVNRATDKSKVIIEELVKKNPKDVLIILNSKNLEKKSILRKFFEKEKSIICAPCYEDNNQTLNAIINSFFRNRKISISQQLINILIERSRGDRKNLNNELEKINNYSLNKKNITLQEITKLTNLADNYSASELVDNSLAKNTRKTVTILNENKFTEEDNIIIIRTLISKLKRLLKICEFIDNKNSIVEAVSSFKPPIFWRDKQIVTQQLNNWKREELKDLIYKSNEIELLIKKNSSIGKNILSDFIISNSKKANN</sequence>
<dbReference type="SUPFAM" id="SSF48019">
    <property type="entry name" value="post-AAA+ oligomerization domain-like"/>
    <property type="match status" value="1"/>
</dbReference>
<feature type="domain" description="DNA polymerase III delta N-terminal" evidence="9">
    <location>
        <begin position="19"/>
        <end position="125"/>
    </location>
</feature>
<keyword evidence="5" id="KW-0235">DNA replication</keyword>
<dbReference type="PANTHER" id="PTHR34388:SF1">
    <property type="entry name" value="DNA POLYMERASE III SUBUNIT DELTA"/>
    <property type="match status" value="1"/>
</dbReference>
<comment type="caution">
    <text evidence="10">The sequence shown here is derived from an EMBL/GenBank/DDBJ whole genome shotgun (WGS) entry which is preliminary data.</text>
</comment>
<dbReference type="InterPro" id="IPR008921">
    <property type="entry name" value="DNA_pol3_clamp-load_cplx_C"/>
</dbReference>
<proteinExistence type="inferred from homology"/>
<dbReference type="RefSeq" id="WP_169035782.1">
    <property type="nucleotide sequence ID" value="NZ_LANA01000001.1"/>
</dbReference>
<evidence type="ECO:0000256" key="1">
    <source>
        <dbReference type="ARBA" id="ARBA00012417"/>
    </source>
</evidence>
<evidence type="ECO:0000256" key="2">
    <source>
        <dbReference type="ARBA" id="ARBA00017703"/>
    </source>
</evidence>
<gene>
    <name evidence="10" type="ORF">VP91_00004220</name>
</gene>
<evidence type="ECO:0000256" key="4">
    <source>
        <dbReference type="ARBA" id="ARBA00022695"/>
    </source>
</evidence>
<dbReference type="Gene3D" id="1.20.272.10">
    <property type="match status" value="1"/>
</dbReference>